<keyword evidence="4 16" id="KW-0347">Helicase</keyword>
<dbReference type="SMART" id="SM00487">
    <property type="entry name" value="DEXDc"/>
    <property type="match status" value="1"/>
</dbReference>
<dbReference type="InterPro" id="IPR027417">
    <property type="entry name" value="P-loop_NTPase"/>
</dbReference>
<dbReference type="InterPro" id="IPR044764">
    <property type="entry name" value="DDX52/Rok1_DEADc"/>
</dbReference>
<dbReference type="Pfam" id="PF00271">
    <property type="entry name" value="Helicase_C"/>
    <property type="match status" value="1"/>
</dbReference>
<protein>
    <recommendedName>
        <fullName evidence="10">ATP-dependent RNA helicase ROK1</fullName>
        <ecNumber evidence="1">3.6.4.13</ecNumber>
    </recommendedName>
    <alternativeName>
        <fullName evidence="11">ATP-dependent RNA helicase rok1</fullName>
    </alternativeName>
</protein>
<evidence type="ECO:0000256" key="3">
    <source>
        <dbReference type="ARBA" id="ARBA00022801"/>
    </source>
</evidence>
<dbReference type="GO" id="GO:0003723">
    <property type="term" value="F:RNA binding"/>
    <property type="evidence" value="ECO:0007669"/>
    <property type="project" value="UniProtKB-KW"/>
</dbReference>
<dbReference type="OrthoDB" id="360161at2759"/>
<sequence>MDWAENQLRHLLQQTWSLEDRRKILKSHKIKITNLTSLSAEPVVQTVTKKSKKKHVEAVPPSRKKIKEAARVYPQPLTKFGLLQPEYNVSTTLARNISEQGYYIPTEVQLAALPLLLGGLSQDEPTMKEKFATRNDIDLLTVAPTGSGKTIAFLIPLIHHLSRNRDKAERHVSAIILAPTKELVSQIVVEGRKLCAKTGVHISAMRKGMSLDASSNAFDEIALHEEPHGGDEEPSNTEMSSVVKSDILVSTPLLLSNSISSKKLPNVKHLILDEADVLLDPLFRDQTLSVWNACTNQSLRTSFWSATIGASIEDLVKAILATRQRSVSTTTPPAPLIRLVIGLKDTSLPNITHRLIYAATEPGKLLGLRQLLHPTSSSSASTAQSPLRPPFLVFTQTITRAIALHSELRYDIPLPAGGSSRIAVLHSDLSDSARSDIMTRFRKAQIWVLITTDLLARGIDFRGVNGVVNYDIPTSSAGYVHRAGRTGRAGREGGVVVTFYTKEDIQYVKPVANVIAASEKLRDQQQQLKSPGQGPSNHDPKFHQQQPQPRIQKWLLDALPNVSKSDRQRLKKRGIETRRSAPLATNTTNNDASQTKKQKREIRQARISTKSGFDRKMEGRKRGAREGSKKRKEMGVSAEAEGNEEGEWGGFED</sequence>
<dbReference type="PROSITE" id="PS51194">
    <property type="entry name" value="HELICASE_CTER"/>
    <property type="match status" value="1"/>
</dbReference>
<evidence type="ECO:0000313" key="17">
    <source>
        <dbReference type="Proteomes" id="UP000053317"/>
    </source>
</evidence>
<dbReference type="GO" id="GO:0005829">
    <property type="term" value="C:cytosol"/>
    <property type="evidence" value="ECO:0007669"/>
    <property type="project" value="TreeGrafter"/>
</dbReference>
<dbReference type="PANTHER" id="PTHR47959">
    <property type="entry name" value="ATP-DEPENDENT RNA HELICASE RHLE-RELATED"/>
    <property type="match status" value="1"/>
</dbReference>
<dbReference type="SUPFAM" id="SSF52540">
    <property type="entry name" value="P-loop containing nucleoside triphosphate hydrolases"/>
    <property type="match status" value="1"/>
</dbReference>
<evidence type="ECO:0000256" key="10">
    <source>
        <dbReference type="ARBA" id="ARBA00024410"/>
    </source>
</evidence>
<keyword evidence="6" id="KW-0694">RNA-binding</keyword>
<keyword evidence="17" id="KW-1185">Reference proteome</keyword>
<evidence type="ECO:0000256" key="4">
    <source>
        <dbReference type="ARBA" id="ARBA00022806"/>
    </source>
</evidence>
<dbReference type="GO" id="GO:0030490">
    <property type="term" value="P:maturation of SSU-rRNA"/>
    <property type="evidence" value="ECO:0007669"/>
    <property type="project" value="InterPro"/>
</dbReference>
<keyword evidence="3" id="KW-0378">Hydrolase</keyword>
<dbReference type="GO" id="GO:0003724">
    <property type="term" value="F:RNA helicase activity"/>
    <property type="evidence" value="ECO:0007669"/>
    <property type="project" value="UniProtKB-EC"/>
</dbReference>
<dbReference type="InterPro" id="IPR001650">
    <property type="entry name" value="Helicase_C-like"/>
</dbReference>
<keyword evidence="2" id="KW-0547">Nucleotide-binding</keyword>
<evidence type="ECO:0000259" key="14">
    <source>
        <dbReference type="PROSITE" id="PS51192"/>
    </source>
</evidence>
<dbReference type="GO" id="GO:0005524">
    <property type="term" value="F:ATP binding"/>
    <property type="evidence" value="ECO:0007669"/>
    <property type="project" value="UniProtKB-KW"/>
</dbReference>
<evidence type="ECO:0000256" key="6">
    <source>
        <dbReference type="ARBA" id="ARBA00022884"/>
    </source>
</evidence>
<comment type="catalytic activity">
    <reaction evidence="12">
        <text>ATP + H2O = ADP + phosphate + H(+)</text>
        <dbReference type="Rhea" id="RHEA:13065"/>
        <dbReference type="ChEBI" id="CHEBI:15377"/>
        <dbReference type="ChEBI" id="CHEBI:15378"/>
        <dbReference type="ChEBI" id="CHEBI:30616"/>
        <dbReference type="ChEBI" id="CHEBI:43474"/>
        <dbReference type="ChEBI" id="CHEBI:456216"/>
        <dbReference type="EC" id="3.6.4.13"/>
    </reaction>
</comment>
<dbReference type="PROSITE" id="PS51192">
    <property type="entry name" value="HELICASE_ATP_BIND_1"/>
    <property type="match status" value="1"/>
</dbReference>
<proteinExistence type="inferred from homology"/>
<comment type="similarity">
    <text evidence="8">Belongs to the DEAD box helicase family. DDX52/ROK1 subfamily.</text>
</comment>
<evidence type="ECO:0000256" key="12">
    <source>
        <dbReference type="ARBA" id="ARBA00047984"/>
    </source>
</evidence>
<evidence type="ECO:0000256" key="5">
    <source>
        <dbReference type="ARBA" id="ARBA00022840"/>
    </source>
</evidence>
<evidence type="ECO:0000256" key="7">
    <source>
        <dbReference type="ARBA" id="ARBA00024310"/>
    </source>
</evidence>
<dbReference type="InterPro" id="IPR014001">
    <property type="entry name" value="Helicase_ATP-bd"/>
</dbReference>
<accession>A0A0G2GVZ1</accession>
<evidence type="ECO:0000256" key="2">
    <source>
        <dbReference type="ARBA" id="ARBA00022741"/>
    </source>
</evidence>
<feature type="region of interest" description="Disordered" evidence="13">
    <location>
        <begin position="522"/>
        <end position="548"/>
    </location>
</feature>
<evidence type="ECO:0000256" key="13">
    <source>
        <dbReference type="SAM" id="MobiDB-lite"/>
    </source>
</evidence>
<reference evidence="16 17" key="2">
    <citation type="submission" date="2015-05" db="EMBL/GenBank/DDBJ databases">
        <authorList>
            <person name="Morales-Cruz A."/>
            <person name="Amrine K.C."/>
            <person name="Cantu D."/>
        </authorList>
    </citation>
    <scope>NUCLEOTIDE SEQUENCE [LARGE SCALE GENOMIC DNA]</scope>
    <source>
        <strain evidence="16">UCRPC4</strain>
    </source>
</reference>
<feature type="domain" description="Helicase C-terminal" evidence="15">
    <location>
        <begin position="367"/>
        <end position="536"/>
    </location>
</feature>
<dbReference type="CDD" id="cd17957">
    <property type="entry name" value="DEADc_DDX52"/>
    <property type="match status" value="1"/>
</dbReference>
<evidence type="ECO:0000256" key="11">
    <source>
        <dbReference type="ARBA" id="ARBA00024419"/>
    </source>
</evidence>
<dbReference type="Proteomes" id="UP000053317">
    <property type="component" value="Unassembled WGS sequence"/>
</dbReference>
<dbReference type="GO" id="GO:0016787">
    <property type="term" value="F:hydrolase activity"/>
    <property type="evidence" value="ECO:0007669"/>
    <property type="project" value="UniProtKB-KW"/>
</dbReference>
<dbReference type="Gene3D" id="3.40.50.300">
    <property type="entry name" value="P-loop containing nucleotide triphosphate hydrolases"/>
    <property type="match status" value="2"/>
</dbReference>
<evidence type="ECO:0000259" key="15">
    <source>
        <dbReference type="PROSITE" id="PS51194"/>
    </source>
</evidence>
<dbReference type="InterPro" id="IPR011545">
    <property type="entry name" value="DEAD/DEAH_box_helicase_dom"/>
</dbReference>
<dbReference type="SMART" id="SM00490">
    <property type="entry name" value="HELICc"/>
    <property type="match status" value="1"/>
</dbReference>
<dbReference type="AlphaFoldDB" id="A0A0G2GVZ1"/>
<name>A0A0G2GVZ1_PHACM</name>
<evidence type="ECO:0000256" key="8">
    <source>
        <dbReference type="ARBA" id="ARBA00024355"/>
    </source>
</evidence>
<dbReference type="EMBL" id="LCWF01000092">
    <property type="protein sequence ID" value="KKY20860.1"/>
    <property type="molecule type" value="Genomic_DNA"/>
</dbReference>
<feature type="compositionally biased region" description="Polar residues" evidence="13">
    <location>
        <begin position="524"/>
        <end position="536"/>
    </location>
</feature>
<evidence type="ECO:0000313" key="16">
    <source>
        <dbReference type="EMBL" id="KKY20860.1"/>
    </source>
</evidence>
<feature type="compositionally biased region" description="Basic and acidic residues" evidence="13">
    <location>
        <begin position="612"/>
        <end position="627"/>
    </location>
</feature>
<dbReference type="CDD" id="cd18787">
    <property type="entry name" value="SF2_C_DEAD"/>
    <property type="match status" value="1"/>
</dbReference>
<gene>
    <name evidence="16" type="ORF">UCRPC4_g04021</name>
</gene>
<dbReference type="EC" id="3.6.4.13" evidence="1"/>
<reference evidence="16 17" key="1">
    <citation type="submission" date="2015-05" db="EMBL/GenBank/DDBJ databases">
        <title>Distinctive expansion of gene families associated with plant cell wall degradation and secondary metabolism in the genomes of grapevine trunk pathogens.</title>
        <authorList>
            <person name="Lawrence D.P."/>
            <person name="Travadon R."/>
            <person name="Rolshausen P.E."/>
            <person name="Baumgartner K."/>
        </authorList>
    </citation>
    <scope>NUCLEOTIDE SEQUENCE [LARGE SCALE GENOMIC DNA]</scope>
    <source>
        <strain evidence="16">UCRPC4</strain>
    </source>
</reference>
<keyword evidence="5" id="KW-0067">ATP-binding</keyword>
<feature type="domain" description="Helicase ATP-binding" evidence="14">
    <location>
        <begin position="130"/>
        <end position="326"/>
    </location>
</feature>
<feature type="compositionally biased region" description="Basic and acidic residues" evidence="13">
    <location>
        <begin position="564"/>
        <end position="579"/>
    </location>
</feature>
<feature type="compositionally biased region" description="Polar residues" evidence="13">
    <location>
        <begin position="583"/>
        <end position="595"/>
    </location>
</feature>
<feature type="compositionally biased region" description="Acidic residues" evidence="13">
    <location>
        <begin position="641"/>
        <end position="653"/>
    </location>
</feature>
<evidence type="ECO:0000256" key="9">
    <source>
        <dbReference type="ARBA" id="ARBA00024367"/>
    </source>
</evidence>
<dbReference type="InterPro" id="IPR050079">
    <property type="entry name" value="DEAD_box_RNA_helicase"/>
</dbReference>
<comment type="caution">
    <text evidence="16">The sequence shown here is derived from an EMBL/GenBank/DDBJ whole genome shotgun (WGS) entry which is preliminary data.</text>
</comment>
<comment type="subunit">
    <text evidence="9">Interacts with the U3 snoRNA and is associated with the 90S and 40S pre-ribosomes.</text>
</comment>
<comment type="function">
    <text evidence="7">ATP-dependent RNA helicase involved in 40S ribosomal subunit biogenesis. Required for the processing and cleavage of 35S pre-rRNA at sites A0, A1, and A2, leading to mature 18S rRNA.</text>
</comment>
<dbReference type="Pfam" id="PF00270">
    <property type="entry name" value="DEAD"/>
    <property type="match status" value="1"/>
</dbReference>
<evidence type="ECO:0000256" key="1">
    <source>
        <dbReference type="ARBA" id="ARBA00012552"/>
    </source>
</evidence>
<dbReference type="PANTHER" id="PTHR47959:SF15">
    <property type="entry name" value="RNA HELICASE"/>
    <property type="match status" value="1"/>
</dbReference>
<organism evidence="16 17">
    <name type="scientific">Phaeomoniella chlamydospora</name>
    <name type="common">Phaeoacremonium chlamydosporum</name>
    <dbReference type="NCBI Taxonomy" id="158046"/>
    <lineage>
        <taxon>Eukaryota</taxon>
        <taxon>Fungi</taxon>
        <taxon>Dikarya</taxon>
        <taxon>Ascomycota</taxon>
        <taxon>Pezizomycotina</taxon>
        <taxon>Eurotiomycetes</taxon>
        <taxon>Chaetothyriomycetidae</taxon>
        <taxon>Phaeomoniellales</taxon>
        <taxon>Phaeomoniellaceae</taxon>
        <taxon>Phaeomoniella</taxon>
    </lineage>
</organism>
<feature type="region of interest" description="Disordered" evidence="13">
    <location>
        <begin position="562"/>
        <end position="653"/>
    </location>
</feature>